<dbReference type="EMBL" id="JGZD01000008">
    <property type="protein sequence ID" value="KFI73013.1"/>
    <property type="molecule type" value="Genomic_DNA"/>
</dbReference>
<feature type="compositionally biased region" description="Basic and acidic residues" evidence="1">
    <location>
        <begin position="37"/>
        <end position="46"/>
    </location>
</feature>
<gene>
    <name evidence="2" type="ORF">BMIN_0729</name>
</gene>
<dbReference type="Proteomes" id="UP000029014">
    <property type="component" value="Unassembled WGS sequence"/>
</dbReference>
<sequence length="46" mass="5132">MTYAYGFPYRSPCATPFRFNMASPHRRGSGRSGIGIECDRNETGTD</sequence>
<keyword evidence="3" id="KW-1185">Reference proteome</keyword>
<proteinExistence type="predicted"/>
<feature type="region of interest" description="Disordered" evidence="1">
    <location>
        <begin position="24"/>
        <end position="46"/>
    </location>
</feature>
<comment type="caution">
    <text evidence="2">The sequence shown here is derived from an EMBL/GenBank/DDBJ whole genome shotgun (WGS) entry which is preliminary data.</text>
</comment>
<evidence type="ECO:0000256" key="1">
    <source>
        <dbReference type="SAM" id="MobiDB-lite"/>
    </source>
</evidence>
<name>A0A087BPR3_9BIFI</name>
<dbReference type="STRING" id="1693.BMIN_0729"/>
<protein>
    <submittedName>
        <fullName evidence="2">Uncharacterized protein</fullName>
    </submittedName>
</protein>
<evidence type="ECO:0000313" key="3">
    <source>
        <dbReference type="Proteomes" id="UP000029014"/>
    </source>
</evidence>
<accession>A0A087BPR3</accession>
<evidence type="ECO:0000313" key="2">
    <source>
        <dbReference type="EMBL" id="KFI73013.1"/>
    </source>
</evidence>
<reference evidence="2 3" key="1">
    <citation type="submission" date="2014-03" db="EMBL/GenBank/DDBJ databases">
        <title>Genomics of Bifidobacteria.</title>
        <authorList>
            <person name="Ventura M."/>
            <person name="Milani C."/>
            <person name="Lugli G.A."/>
        </authorList>
    </citation>
    <scope>NUCLEOTIDE SEQUENCE [LARGE SCALE GENOMIC DNA]</scope>
    <source>
        <strain evidence="2 3">LMG 11592</strain>
    </source>
</reference>
<dbReference type="AlphaFoldDB" id="A0A087BPR3"/>
<organism evidence="2 3">
    <name type="scientific">Bifidobacterium minimum</name>
    <dbReference type="NCBI Taxonomy" id="1693"/>
    <lineage>
        <taxon>Bacteria</taxon>
        <taxon>Bacillati</taxon>
        <taxon>Actinomycetota</taxon>
        <taxon>Actinomycetes</taxon>
        <taxon>Bifidobacteriales</taxon>
        <taxon>Bifidobacteriaceae</taxon>
        <taxon>Bifidobacterium</taxon>
    </lineage>
</organism>